<sequence length="89" mass="10484">MTVHTQPQWQGQLHPQIFAPAMPGLFRRLRRVFARGFANWQRRRAIATLQSFDDHLLSDIGITRGQIPHYIREIETYEADQSLTSPRQR</sequence>
<dbReference type="Pfam" id="PF06568">
    <property type="entry name" value="YjiS-like"/>
    <property type="match status" value="1"/>
</dbReference>
<dbReference type="AlphaFoldDB" id="A0A934HQ02"/>
<evidence type="ECO:0000313" key="2">
    <source>
        <dbReference type="EMBL" id="MBI6628821.1"/>
    </source>
</evidence>
<name>A0A934HQ02_9RHOB</name>
<dbReference type="RefSeq" id="WP_198684849.1">
    <property type="nucleotide sequence ID" value="NZ_JAEIJD010000002.1"/>
</dbReference>
<feature type="domain" description="YjiS-like" evidence="1">
    <location>
        <begin position="38"/>
        <end position="67"/>
    </location>
</feature>
<evidence type="ECO:0000313" key="3">
    <source>
        <dbReference type="Proteomes" id="UP000613255"/>
    </source>
</evidence>
<gene>
    <name evidence="2" type="ORF">JAO82_02905</name>
</gene>
<evidence type="ECO:0000259" key="1">
    <source>
        <dbReference type="Pfam" id="PF06568"/>
    </source>
</evidence>
<keyword evidence="3" id="KW-1185">Reference proteome</keyword>
<dbReference type="EMBL" id="JAEIJD010000002">
    <property type="protein sequence ID" value="MBI6628821.1"/>
    <property type="molecule type" value="Genomic_DNA"/>
</dbReference>
<dbReference type="Proteomes" id="UP000613255">
    <property type="component" value="Unassembled WGS sequence"/>
</dbReference>
<protein>
    <submittedName>
        <fullName evidence="2">DUF1127 domain-containing protein</fullName>
    </submittedName>
</protein>
<comment type="caution">
    <text evidence="2">The sequence shown here is derived from an EMBL/GenBank/DDBJ whole genome shotgun (WGS) entry which is preliminary data.</text>
</comment>
<proteinExistence type="predicted"/>
<dbReference type="InterPro" id="IPR009506">
    <property type="entry name" value="YjiS-like"/>
</dbReference>
<accession>A0A934HQ02</accession>
<organism evidence="2 3">
    <name type="scientific">Pontibaca salina</name>
    <dbReference type="NCBI Taxonomy" id="2795731"/>
    <lineage>
        <taxon>Bacteria</taxon>
        <taxon>Pseudomonadati</taxon>
        <taxon>Pseudomonadota</taxon>
        <taxon>Alphaproteobacteria</taxon>
        <taxon>Rhodobacterales</taxon>
        <taxon>Roseobacteraceae</taxon>
        <taxon>Pontibaca</taxon>
    </lineage>
</organism>
<reference evidence="2" key="1">
    <citation type="submission" date="2020-12" db="EMBL/GenBank/DDBJ databases">
        <title>Pontibaca salina gen. nov., sp. nov., isolated from marine sediment.</title>
        <authorList>
            <person name="Bo J."/>
            <person name="Wang S."/>
            <person name="Song X."/>
            <person name="Du Z."/>
        </authorList>
    </citation>
    <scope>NUCLEOTIDE SEQUENCE</scope>
    <source>
        <strain evidence="2">S1109L</strain>
    </source>
</reference>